<dbReference type="PANTHER" id="PTHR10806">
    <property type="entry name" value="SIGNAL PEPTIDASE COMPLEX CATALYTIC SUBUNIT SEC11"/>
    <property type="match status" value="1"/>
</dbReference>
<dbReference type="RefSeq" id="WP_181471960.1">
    <property type="nucleotide sequence ID" value="NZ_JACEFG010000002.1"/>
</dbReference>
<keyword evidence="3 6" id="KW-1133">Transmembrane helix</keyword>
<keyword evidence="2 6" id="KW-0812">Transmembrane</keyword>
<dbReference type="NCBIfam" id="TIGR02228">
    <property type="entry name" value="sigpep_I_arch"/>
    <property type="match status" value="1"/>
</dbReference>
<keyword evidence="4 6" id="KW-0472">Membrane</keyword>
<dbReference type="GO" id="GO:0016020">
    <property type="term" value="C:membrane"/>
    <property type="evidence" value="ECO:0007669"/>
    <property type="project" value="UniProtKB-SubCell"/>
</dbReference>
<name>A0A838CT14_9BACI</name>
<protein>
    <recommendedName>
        <fullName evidence="5">Signal peptidase I</fullName>
        <ecNumber evidence="5">3.4.21.89</ecNumber>
    </recommendedName>
</protein>
<evidence type="ECO:0000256" key="4">
    <source>
        <dbReference type="ARBA" id="ARBA00023136"/>
    </source>
</evidence>
<dbReference type="NCBIfam" id="NF046067">
    <property type="entry name" value="SigPepSipWBacil"/>
    <property type="match status" value="1"/>
</dbReference>
<keyword evidence="7" id="KW-0378">Hydrolase</keyword>
<dbReference type="SUPFAM" id="SSF51306">
    <property type="entry name" value="LexA/Signal peptidase"/>
    <property type="match status" value="1"/>
</dbReference>
<dbReference type="GO" id="GO:0009003">
    <property type="term" value="F:signal peptidase activity"/>
    <property type="evidence" value="ECO:0007669"/>
    <property type="project" value="UniProtKB-EC"/>
</dbReference>
<reference evidence="7 8" key="1">
    <citation type="journal article" date="2004" name="Extremophiles">
        <title>Halobacillus locisalis sp. nov., a halophilic bacterium isolated from a marine solar saltern of the Yellow Sea in Korea.</title>
        <authorList>
            <person name="Yoon J.H."/>
            <person name="Kang K.H."/>
            <person name="Oh T.K."/>
            <person name="Park Y.H."/>
        </authorList>
    </citation>
    <scope>NUCLEOTIDE SEQUENCE [LARGE SCALE GENOMIC DNA]</scope>
    <source>
        <strain evidence="7 8">KCTC 3788</strain>
    </source>
</reference>
<dbReference type="GO" id="GO:0006465">
    <property type="term" value="P:signal peptide processing"/>
    <property type="evidence" value="ECO:0007669"/>
    <property type="project" value="UniProtKB-UniRule"/>
</dbReference>
<dbReference type="EC" id="3.4.21.89" evidence="5"/>
<dbReference type="EMBL" id="JACEFG010000002">
    <property type="protein sequence ID" value="MBA2174905.1"/>
    <property type="molecule type" value="Genomic_DNA"/>
</dbReference>
<proteinExistence type="predicted"/>
<dbReference type="AlphaFoldDB" id="A0A838CT14"/>
<dbReference type="Gene3D" id="2.10.109.10">
    <property type="entry name" value="Umud Fragment, subunit A"/>
    <property type="match status" value="1"/>
</dbReference>
<evidence type="ECO:0000313" key="8">
    <source>
        <dbReference type="Proteomes" id="UP000571017"/>
    </source>
</evidence>
<keyword evidence="8" id="KW-1185">Reference proteome</keyword>
<sequence>MTFKKTLKVLSSSLNVILFISLIAMTFIVISAKASGGEPEVFGHQIKTVLSGSMEPMIQTGSIIAIKPLEEEQKSTLSKGDVVTFLNKDESLITHRVVDVTKTGESVSYVTKGDNNNAADTEPVLAQNVVGQYADFTIPYAGYLMSYATSKAGSLALMIIPGLLLLIYAGYQIWGGIKQFEKELVKKNSAT</sequence>
<feature type="transmembrane region" description="Helical" evidence="6">
    <location>
        <begin position="155"/>
        <end position="177"/>
    </location>
</feature>
<dbReference type="PRINTS" id="PR00728">
    <property type="entry name" value="SIGNALPTASE"/>
</dbReference>
<dbReference type="InterPro" id="IPR019533">
    <property type="entry name" value="Peptidase_S26"/>
</dbReference>
<comment type="caution">
    <text evidence="7">The sequence shown here is derived from an EMBL/GenBank/DDBJ whole genome shotgun (WGS) entry which is preliminary data.</text>
</comment>
<evidence type="ECO:0000256" key="2">
    <source>
        <dbReference type="ARBA" id="ARBA00022692"/>
    </source>
</evidence>
<evidence type="ECO:0000256" key="5">
    <source>
        <dbReference type="NCBIfam" id="TIGR02228"/>
    </source>
</evidence>
<comment type="subcellular location">
    <subcellularLocation>
        <location evidence="1">Membrane</location>
    </subcellularLocation>
</comment>
<dbReference type="InterPro" id="IPR036286">
    <property type="entry name" value="LexA/Signal_pep-like_sf"/>
</dbReference>
<evidence type="ECO:0000256" key="1">
    <source>
        <dbReference type="ARBA" id="ARBA00004370"/>
    </source>
</evidence>
<dbReference type="GO" id="GO:0004252">
    <property type="term" value="F:serine-type endopeptidase activity"/>
    <property type="evidence" value="ECO:0007669"/>
    <property type="project" value="UniProtKB-UniRule"/>
</dbReference>
<evidence type="ECO:0000313" key="7">
    <source>
        <dbReference type="EMBL" id="MBA2174905.1"/>
    </source>
</evidence>
<feature type="transmembrane region" description="Helical" evidence="6">
    <location>
        <begin position="12"/>
        <end position="32"/>
    </location>
</feature>
<dbReference type="InterPro" id="IPR001733">
    <property type="entry name" value="Peptidase_S26B"/>
</dbReference>
<accession>A0A838CT14</accession>
<dbReference type="Proteomes" id="UP000571017">
    <property type="component" value="Unassembled WGS sequence"/>
</dbReference>
<dbReference type="PANTHER" id="PTHR10806:SF6">
    <property type="entry name" value="SIGNAL PEPTIDASE COMPLEX CATALYTIC SUBUNIT SEC11"/>
    <property type="match status" value="1"/>
</dbReference>
<gene>
    <name evidence="7" type="ORF">H0266_08370</name>
</gene>
<evidence type="ECO:0000256" key="6">
    <source>
        <dbReference type="SAM" id="Phobius"/>
    </source>
</evidence>
<organism evidence="7 8">
    <name type="scientific">Halobacillus locisalis</name>
    <dbReference type="NCBI Taxonomy" id="220753"/>
    <lineage>
        <taxon>Bacteria</taxon>
        <taxon>Bacillati</taxon>
        <taxon>Bacillota</taxon>
        <taxon>Bacilli</taxon>
        <taxon>Bacillales</taxon>
        <taxon>Bacillaceae</taxon>
        <taxon>Halobacillus</taxon>
    </lineage>
</organism>
<dbReference type="CDD" id="cd06530">
    <property type="entry name" value="S26_SPase_I"/>
    <property type="match status" value="1"/>
</dbReference>
<evidence type="ECO:0000256" key="3">
    <source>
        <dbReference type="ARBA" id="ARBA00022989"/>
    </source>
</evidence>